<dbReference type="InterPro" id="IPR019027">
    <property type="entry name" value="Pilus_biogenesis_CpaD-related"/>
</dbReference>
<dbReference type="OrthoDB" id="9802674at2"/>
<accession>A0A2G1QU53</accession>
<reference evidence="1 2" key="1">
    <citation type="submission" date="2017-10" db="EMBL/GenBank/DDBJ databases">
        <title>Sedimentibacterium mangrovi gen. nov., sp. nov., a novel member of family Phyllobacteriacea isolated from mangrove sediment.</title>
        <authorList>
            <person name="Liao H."/>
            <person name="Tian Y."/>
        </authorList>
    </citation>
    <scope>NUCLEOTIDE SEQUENCE [LARGE SCALE GENOMIC DNA]</scope>
    <source>
        <strain evidence="1 2">X9-2-2</strain>
    </source>
</reference>
<evidence type="ECO:0000313" key="2">
    <source>
        <dbReference type="Proteomes" id="UP000221168"/>
    </source>
</evidence>
<sequence>MSEANMKRSAAKRGAVRTVLPVLVLAAATALGGCASMKRDHVIVGSVPQDYRTNHPITIAEREAVYDVPVAQDAKALSKAQGDAIRGFMAGYERSNGSEVRIIVPVGSPNAVGASRVAGDIVNLMTRHGVPAGRINTYSYEGGSDGYSAPIRISYTRLMASTDKCGRWPDNLSESTENRNYENFGCSYQNNLAAQVANPADLLGPRPEGEIDGTRRADVIGKYETGKSGFQANISY</sequence>
<evidence type="ECO:0000313" key="1">
    <source>
        <dbReference type="EMBL" id="PHP69077.1"/>
    </source>
</evidence>
<organism evidence="1 2">
    <name type="scientific">Zhengella mangrovi</name>
    <dbReference type="NCBI Taxonomy" id="1982044"/>
    <lineage>
        <taxon>Bacteria</taxon>
        <taxon>Pseudomonadati</taxon>
        <taxon>Pseudomonadota</taxon>
        <taxon>Alphaproteobacteria</taxon>
        <taxon>Hyphomicrobiales</taxon>
        <taxon>Notoacmeibacteraceae</taxon>
        <taxon>Zhengella</taxon>
    </lineage>
</organism>
<dbReference type="AlphaFoldDB" id="A0A2G1QU53"/>
<proteinExistence type="predicted"/>
<dbReference type="NCBIfam" id="TIGR02522">
    <property type="entry name" value="pilus_cpaD"/>
    <property type="match status" value="1"/>
</dbReference>
<dbReference type="Pfam" id="PF09476">
    <property type="entry name" value="Pilus_CpaD"/>
    <property type="match status" value="1"/>
</dbReference>
<name>A0A2G1QU53_9HYPH</name>
<protein>
    <submittedName>
        <fullName evidence="1">Pilus assembly protein CpaD</fullName>
    </submittedName>
</protein>
<dbReference type="Proteomes" id="UP000221168">
    <property type="component" value="Unassembled WGS sequence"/>
</dbReference>
<gene>
    <name evidence="1" type="ORF">CSC94_03640</name>
</gene>
<comment type="caution">
    <text evidence="1">The sequence shown here is derived from an EMBL/GenBank/DDBJ whole genome shotgun (WGS) entry which is preliminary data.</text>
</comment>
<dbReference type="PROSITE" id="PS51257">
    <property type="entry name" value="PROKAR_LIPOPROTEIN"/>
    <property type="match status" value="1"/>
</dbReference>
<keyword evidence="2" id="KW-1185">Reference proteome</keyword>
<dbReference type="EMBL" id="PDVP01000001">
    <property type="protein sequence ID" value="PHP69077.1"/>
    <property type="molecule type" value="Genomic_DNA"/>
</dbReference>
<dbReference type="InterPro" id="IPR013361">
    <property type="entry name" value="Pilus_CpaD"/>
</dbReference>